<dbReference type="GO" id="GO:0005737">
    <property type="term" value="C:cytoplasm"/>
    <property type="evidence" value="ECO:0007669"/>
    <property type="project" value="TreeGrafter"/>
</dbReference>
<dbReference type="AlphaFoldDB" id="A0A2T7PIM1"/>
<protein>
    <recommendedName>
        <fullName evidence="4">PNPLA domain-containing protein</fullName>
    </recommendedName>
</protein>
<evidence type="ECO:0000259" key="4">
    <source>
        <dbReference type="PROSITE" id="PS51635"/>
    </source>
</evidence>
<keyword evidence="1 2" id="KW-0443">Lipid metabolism</keyword>
<dbReference type="GO" id="GO:0055088">
    <property type="term" value="P:lipid homeostasis"/>
    <property type="evidence" value="ECO:0007669"/>
    <property type="project" value="TreeGrafter"/>
</dbReference>
<dbReference type="InterPro" id="IPR002641">
    <property type="entry name" value="PNPLA_dom"/>
</dbReference>
<evidence type="ECO:0000256" key="2">
    <source>
        <dbReference type="PROSITE-ProRule" id="PRU01161"/>
    </source>
</evidence>
<name>A0A2T7PIM1_POMCA</name>
<feature type="short sequence motif" description="GXGXXG" evidence="2">
    <location>
        <begin position="16"/>
        <end position="21"/>
    </location>
</feature>
<sequence>MDGQSRSKNISFSLSGCGFLGIYHIGVASCLQRHVPQIVQEANFAGASAGAMIACCVICEVPLDQCVDFTLRLAHKTRMSALGAFNPSLNVTEILRGALDEVLPPDAHVRCTDRLFVSITELPLLTNRIISKFHSRDHLIHVLLMSAFVPGFSGYFNLPYENGKICIDGGFSVNIPILNNKTIVVSPFSGESDICPSDFDVANIVTIDLSCTSMKVSVANFCRIFDALFPPPSEQLKEMCWQGYSDAMQYLIDHKMICCPEHMMYVNLMHNAPHHHGSCEECQQTVVSAELDTYLPKAIIHILDIYHWKESSIAYRIFSSYAYKAIVIITKPWLFCVNGWFRAAYTTMTMVPFMPKSLLDRVGDMTRNLTAEAVLLMMEKAVKFLMKASLYRATLAVQLTVEHCEDEKILAQDLHVAGKDKDKQMEAVKDKHYASVLTDNRASHLQVMEPETDPCVGHAKAPEDAHDQVCLAVPPVVVGDIETDTSSGATSISVLRSDQDIQFGLKVNFKTQVEPRDGAYETESTVEALEDVCIESLVLEPPEATKPQMHAEAIYGPARCAPSSPSPPAPWNPCPQEESVHLEDPIAEEPADNEAEAEYQQQEVLDMPQTTATQTEVVQQELQEIIAELVQKERENEQQWCKVPHAEHKSRHDSSFSLQIRGWLGGQHVSSAIHSPVSNGVSSAEGLPSANATRSGGSHLLRSISDAAALARKLDVLKSGRKIQEKKSTSFGKRSGRLCGGVSASVSEWDLRIQERSHDHDAGLHDGESQRSQSLQLLELFGGTKAEFRPCSSSSSSCGTDTSVKGSENLISDVSSSVAASASTSLSTSLERQSSVAETTLYSSVSSLQNQASLGGERLSQPCSSCSSAAQEGSLRTSSLGKSDEHRTSTKASFNAGSLMMSRRDEPHAASTGPTAVLAEQSRGEEVFSRRKASCVKIGGKLSVALLQKESKVIEPLQSSCDVAADALPKLIRSRSLRKSSSDIVSFQKALMELKENSDAPLDKIICEDTSDTSLSSANLTKSSNKSEMAKNSKSYRDCVLS</sequence>
<comment type="caution">
    <text evidence="5">The sequence shown here is derived from an EMBL/GenBank/DDBJ whole genome shotgun (WGS) entry which is preliminary data.</text>
</comment>
<evidence type="ECO:0000313" key="6">
    <source>
        <dbReference type="Proteomes" id="UP000245119"/>
    </source>
</evidence>
<evidence type="ECO:0000256" key="1">
    <source>
        <dbReference type="ARBA" id="ARBA00023098"/>
    </source>
</evidence>
<feature type="active site" description="Nucleophile" evidence="2">
    <location>
        <position position="48"/>
    </location>
</feature>
<keyword evidence="2" id="KW-0378">Hydrolase</keyword>
<dbReference type="PANTHER" id="PTHR12406">
    <property type="entry name" value="CALCIUM-INDEPENDENT PHOSPHOLIPASE A2 IPLA2 -RELATED"/>
    <property type="match status" value="1"/>
</dbReference>
<dbReference type="InterPro" id="IPR033562">
    <property type="entry name" value="PLPL"/>
</dbReference>
<dbReference type="GO" id="GO:0016020">
    <property type="term" value="C:membrane"/>
    <property type="evidence" value="ECO:0007669"/>
    <property type="project" value="TreeGrafter"/>
</dbReference>
<proteinExistence type="predicted"/>
<feature type="region of interest" description="Disordered" evidence="3">
    <location>
        <begin position="874"/>
        <end position="898"/>
    </location>
</feature>
<dbReference type="SUPFAM" id="SSF52151">
    <property type="entry name" value="FabD/lysophospholipase-like"/>
    <property type="match status" value="1"/>
</dbReference>
<dbReference type="PROSITE" id="PS51635">
    <property type="entry name" value="PNPLA"/>
    <property type="match status" value="1"/>
</dbReference>
<gene>
    <name evidence="5" type="ORF">C0Q70_04526</name>
</gene>
<organism evidence="5 6">
    <name type="scientific">Pomacea canaliculata</name>
    <name type="common">Golden apple snail</name>
    <dbReference type="NCBI Taxonomy" id="400727"/>
    <lineage>
        <taxon>Eukaryota</taxon>
        <taxon>Metazoa</taxon>
        <taxon>Spiralia</taxon>
        <taxon>Lophotrochozoa</taxon>
        <taxon>Mollusca</taxon>
        <taxon>Gastropoda</taxon>
        <taxon>Caenogastropoda</taxon>
        <taxon>Architaenioglossa</taxon>
        <taxon>Ampullarioidea</taxon>
        <taxon>Ampullariidae</taxon>
        <taxon>Pomacea</taxon>
    </lineage>
</organism>
<dbReference type="OrthoDB" id="197155at2759"/>
<feature type="region of interest" description="Disordered" evidence="3">
    <location>
        <begin position="1015"/>
        <end position="1042"/>
    </location>
</feature>
<dbReference type="GO" id="GO:0019433">
    <property type="term" value="P:triglyceride catabolic process"/>
    <property type="evidence" value="ECO:0007669"/>
    <property type="project" value="TreeGrafter"/>
</dbReference>
<feature type="compositionally biased region" description="Basic and acidic residues" evidence="3">
    <location>
        <begin position="1028"/>
        <end position="1042"/>
    </location>
</feature>
<keyword evidence="6" id="KW-1185">Reference proteome</keyword>
<dbReference type="Gene3D" id="3.40.1090.10">
    <property type="entry name" value="Cytosolic phospholipase A2 catalytic domain"/>
    <property type="match status" value="1"/>
</dbReference>
<feature type="domain" description="PNPLA" evidence="4">
    <location>
        <begin position="12"/>
        <end position="181"/>
    </location>
</feature>
<dbReference type="EMBL" id="PZQS01000003">
    <property type="protein sequence ID" value="PVD33273.1"/>
    <property type="molecule type" value="Genomic_DNA"/>
</dbReference>
<accession>A0A2T7PIM1</accession>
<dbReference type="GO" id="GO:0005811">
    <property type="term" value="C:lipid droplet"/>
    <property type="evidence" value="ECO:0007669"/>
    <property type="project" value="TreeGrafter"/>
</dbReference>
<evidence type="ECO:0000256" key="3">
    <source>
        <dbReference type="SAM" id="MobiDB-lite"/>
    </source>
</evidence>
<dbReference type="Pfam" id="PF01734">
    <property type="entry name" value="Patatin"/>
    <property type="match status" value="1"/>
</dbReference>
<feature type="short sequence motif" description="DGA/G" evidence="2">
    <location>
        <begin position="168"/>
        <end position="170"/>
    </location>
</feature>
<dbReference type="InterPro" id="IPR016035">
    <property type="entry name" value="Acyl_Trfase/lysoPLipase"/>
</dbReference>
<dbReference type="Proteomes" id="UP000245119">
    <property type="component" value="Linkage Group LG3"/>
</dbReference>
<reference evidence="5 6" key="1">
    <citation type="submission" date="2018-04" db="EMBL/GenBank/DDBJ databases">
        <title>The genome of golden apple snail Pomacea canaliculata provides insight into stress tolerance and invasive adaptation.</title>
        <authorList>
            <person name="Liu C."/>
            <person name="Liu B."/>
            <person name="Ren Y."/>
            <person name="Zhang Y."/>
            <person name="Wang H."/>
            <person name="Li S."/>
            <person name="Jiang F."/>
            <person name="Yin L."/>
            <person name="Zhang G."/>
            <person name="Qian W."/>
            <person name="Fan W."/>
        </authorList>
    </citation>
    <scope>NUCLEOTIDE SEQUENCE [LARGE SCALE GENOMIC DNA]</scope>
    <source>
        <strain evidence="5">SZHN2017</strain>
        <tissue evidence="5">Muscle</tissue>
    </source>
</reference>
<keyword evidence="2" id="KW-0442">Lipid degradation</keyword>
<feature type="short sequence motif" description="GXSXG" evidence="2">
    <location>
        <begin position="46"/>
        <end position="50"/>
    </location>
</feature>
<dbReference type="PROSITE" id="PS51257">
    <property type="entry name" value="PROKAR_LIPOPROTEIN"/>
    <property type="match status" value="1"/>
</dbReference>
<evidence type="ECO:0000313" key="5">
    <source>
        <dbReference type="EMBL" id="PVD33273.1"/>
    </source>
</evidence>
<feature type="compositionally biased region" description="Polar residues" evidence="3">
    <location>
        <begin position="1015"/>
        <end position="1027"/>
    </location>
</feature>
<dbReference type="STRING" id="400727.A0A2T7PIM1"/>
<dbReference type="PANTHER" id="PTHR12406:SF41">
    <property type="entry name" value="BRUMMER, ISOFORM B-RELATED"/>
    <property type="match status" value="1"/>
</dbReference>
<feature type="active site" description="Proton acceptor" evidence="2">
    <location>
        <position position="168"/>
    </location>
</feature>
<dbReference type="GO" id="GO:0004806">
    <property type="term" value="F:triacylglycerol lipase activity"/>
    <property type="evidence" value="ECO:0007669"/>
    <property type="project" value="TreeGrafter"/>
</dbReference>